<name>A0A382J365_9ZZZZ</name>
<dbReference type="EMBL" id="UINC01071156">
    <property type="protein sequence ID" value="SVC05857.1"/>
    <property type="molecule type" value="Genomic_DNA"/>
</dbReference>
<accession>A0A382J365</accession>
<sequence>MLNNQLIRLLVVVNLLAVAVFIFQWRADKVNALSSSNKDRVGLLHKSIRLVSETRRDAAVTRKSGDVAGATQLVRSGNLAESVSDPITDDPVCIMLGPYFSLSNARSAADSAGLDDDWIGSEDFTDDKVDYRVYIAPASSIEEAYRTFKLLRSNSIDSFVMTDGELARGISLGVFSNRESAERFRRQSSLIVYNPVVAPISRIQRSHWLKLEHKDRNILYKIADKIIAQSLPDKISVRPVCH</sequence>
<dbReference type="AlphaFoldDB" id="A0A382J365"/>
<feature type="domain" description="SPOR" evidence="2">
    <location>
        <begin position="91"/>
        <end position="161"/>
    </location>
</feature>
<keyword evidence="1" id="KW-0812">Transmembrane</keyword>
<evidence type="ECO:0000313" key="3">
    <source>
        <dbReference type="EMBL" id="SVC05857.1"/>
    </source>
</evidence>
<gene>
    <name evidence="3" type="ORF">METZ01_LOCUS258711</name>
</gene>
<evidence type="ECO:0000256" key="1">
    <source>
        <dbReference type="SAM" id="Phobius"/>
    </source>
</evidence>
<reference evidence="3" key="1">
    <citation type="submission" date="2018-05" db="EMBL/GenBank/DDBJ databases">
        <authorList>
            <person name="Lanie J.A."/>
            <person name="Ng W.-L."/>
            <person name="Kazmierczak K.M."/>
            <person name="Andrzejewski T.M."/>
            <person name="Davidsen T.M."/>
            <person name="Wayne K.J."/>
            <person name="Tettelin H."/>
            <person name="Glass J.I."/>
            <person name="Rusch D."/>
            <person name="Podicherti R."/>
            <person name="Tsui H.-C.T."/>
            <person name="Winkler M.E."/>
        </authorList>
    </citation>
    <scope>NUCLEOTIDE SEQUENCE</scope>
</reference>
<dbReference type="InterPro" id="IPR007730">
    <property type="entry name" value="SPOR-like_dom"/>
</dbReference>
<feature type="transmembrane region" description="Helical" evidence="1">
    <location>
        <begin position="6"/>
        <end position="25"/>
    </location>
</feature>
<protein>
    <recommendedName>
        <fullName evidence="2">SPOR domain-containing protein</fullName>
    </recommendedName>
</protein>
<evidence type="ECO:0000259" key="2">
    <source>
        <dbReference type="Pfam" id="PF05036"/>
    </source>
</evidence>
<dbReference type="Pfam" id="PF05036">
    <property type="entry name" value="SPOR"/>
    <property type="match status" value="1"/>
</dbReference>
<keyword evidence="1" id="KW-1133">Transmembrane helix</keyword>
<proteinExistence type="predicted"/>
<organism evidence="3">
    <name type="scientific">marine metagenome</name>
    <dbReference type="NCBI Taxonomy" id="408172"/>
    <lineage>
        <taxon>unclassified sequences</taxon>
        <taxon>metagenomes</taxon>
        <taxon>ecological metagenomes</taxon>
    </lineage>
</organism>
<dbReference type="GO" id="GO:0042834">
    <property type="term" value="F:peptidoglycan binding"/>
    <property type="evidence" value="ECO:0007669"/>
    <property type="project" value="InterPro"/>
</dbReference>
<keyword evidence="1" id="KW-0472">Membrane</keyword>